<reference evidence="1" key="1">
    <citation type="submission" date="2024-12" db="EMBL/GenBank/DDBJ databases">
        <authorList>
            <person name="Wu N."/>
        </authorList>
    </citation>
    <scope>NUCLEOTIDE SEQUENCE</scope>
    <source>
        <strain evidence="1">P15</strain>
    </source>
</reference>
<gene>
    <name evidence="1" type="ORF">ACI1P1_29395</name>
</gene>
<evidence type="ECO:0000313" key="1">
    <source>
        <dbReference type="EMBL" id="MFM9332417.1"/>
    </source>
</evidence>
<organism evidence="1 2">
    <name type="scientific">Paenibacillus mesotrionivorans</name>
    <dbReference type="NCBI Taxonomy" id="3160968"/>
    <lineage>
        <taxon>Bacteria</taxon>
        <taxon>Bacillati</taxon>
        <taxon>Bacillota</taxon>
        <taxon>Bacilli</taxon>
        <taxon>Bacillales</taxon>
        <taxon>Paenibacillaceae</taxon>
        <taxon>Paenibacillus</taxon>
    </lineage>
</organism>
<comment type="caution">
    <text evidence="1">The sequence shown here is derived from an EMBL/GenBank/DDBJ whole genome shotgun (WGS) entry which is preliminary data.</text>
</comment>
<accession>A0ACC7PAL0</accession>
<sequence>MSQEILSVIQHYTPAYLATVEDGKPRVRPWGLPHLDTETGRLYFSTASTKAVYEQLLAVPYVEYSQTSPANVWVRISGAVQFDETPEAKEALFKHEPQLANIYKTPDNPVFKIFYLEEARVTVDDYTPNPQRVYEFKNGSFTLQA</sequence>
<name>A0ACC7PAL0_9BACL</name>
<dbReference type="Proteomes" id="UP001631969">
    <property type="component" value="Unassembled WGS sequence"/>
</dbReference>
<proteinExistence type="predicted"/>
<keyword evidence="2" id="KW-1185">Reference proteome</keyword>
<protein>
    <submittedName>
        <fullName evidence="1">Pyridoxamine 5'-phosphate oxidase family protein</fullName>
    </submittedName>
</protein>
<dbReference type="EMBL" id="JBJURJ010000030">
    <property type="protein sequence ID" value="MFM9332417.1"/>
    <property type="molecule type" value="Genomic_DNA"/>
</dbReference>
<evidence type="ECO:0000313" key="2">
    <source>
        <dbReference type="Proteomes" id="UP001631969"/>
    </source>
</evidence>